<dbReference type="InterPro" id="IPR012337">
    <property type="entry name" value="RNaseH-like_sf"/>
</dbReference>
<feature type="coiled-coil region" evidence="1">
    <location>
        <begin position="221"/>
        <end position="255"/>
    </location>
</feature>
<reference evidence="3 4" key="1">
    <citation type="submission" date="2023-06" db="EMBL/GenBank/DDBJ databases">
        <title>Black Yeasts Isolated from many extreme environments.</title>
        <authorList>
            <person name="Coleine C."/>
            <person name="Stajich J.E."/>
            <person name="Selbmann L."/>
        </authorList>
    </citation>
    <scope>NUCLEOTIDE SEQUENCE [LARGE SCALE GENOMIC DNA]</scope>
    <source>
        <strain evidence="3 4">CCFEE 5887</strain>
    </source>
</reference>
<feature type="compositionally biased region" description="Basic residues" evidence="2">
    <location>
        <begin position="1094"/>
        <end position="1105"/>
    </location>
</feature>
<keyword evidence="4" id="KW-1185">Reference proteome</keyword>
<feature type="compositionally biased region" description="Low complexity" evidence="2">
    <location>
        <begin position="995"/>
        <end position="1016"/>
    </location>
</feature>
<feature type="compositionally biased region" description="Basic and acidic residues" evidence="2">
    <location>
        <begin position="1119"/>
        <end position="1133"/>
    </location>
</feature>
<dbReference type="InterPro" id="IPR036397">
    <property type="entry name" value="RNaseH_sf"/>
</dbReference>
<name>A0AAV9Q5R3_9PEZI</name>
<feature type="coiled-coil region" evidence="1">
    <location>
        <begin position="152"/>
        <end position="179"/>
    </location>
</feature>
<proteinExistence type="predicted"/>
<dbReference type="EMBL" id="JAXLQG010000008">
    <property type="protein sequence ID" value="KAK5536587.1"/>
    <property type="molecule type" value="Genomic_DNA"/>
</dbReference>
<evidence type="ECO:0000256" key="1">
    <source>
        <dbReference type="SAM" id="Coils"/>
    </source>
</evidence>
<evidence type="ECO:0000313" key="3">
    <source>
        <dbReference type="EMBL" id="KAK5536587.1"/>
    </source>
</evidence>
<feature type="compositionally biased region" description="Basic and acidic residues" evidence="2">
    <location>
        <begin position="43"/>
        <end position="53"/>
    </location>
</feature>
<dbReference type="AlphaFoldDB" id="A0AAV9Q5R3"/>
<feature type="region of interest" description="Disordered" evidence="2">
    <location>
        <begin position="37"/>
        <end position="63"/>
    </location>
</feature>
<dbReference type="Gene3D" id="3.30.420.10">
    <property type="entry name" value="Ribonuclease H-like superfamily/Ribonuclease H"/>
    <property type="match status" value="1"/>
</dbReference>
<protein>
    <recommendedName>
        <fullName evidence="5">3'-5' exonuclease domain-containing protein</fullName>
    </recommendedName>
</protein>
<comment type="caution">
    <text evidence="3">The sequence shown here is derived from an EMBL/GenBank/DDBJ whole genome shotgun (WGS) entry which is preliminary data.</text>
</comment>
<organism evidence="3 4">
    <name type="scientific">Vermiconidia calcicola</name>
    <dbReference type="NCBI Taxonomy" id="1690605"/>
    <lineage>
        <taxon>Eukaryota</taxon>
        <taxon>Fungi</taxon>
        <taxon>Dikarya</taxon>
        <taxon>Ascomycota</taxon>
        <taxon>Pezizomycotina</taxon>
        <taxon>Dothideomycetes</taxon>
        <taxon>Dothideomycetidae</taxon>
        <taxon>Mycosphaerellales</taxon>
        <taxon>Extremaceae</taxon>
        <taxon>Vermiconidia</taxon>
    </lineage>
</organism>
<evidence type="ECO:0000313" key="4">
    <source>
        <dbReference type="Proteomes" id="UP001345827"/>
    </source>
</evidence>
<feature type="region of interest" description="Disordered" evidence="2">
    <location>
        <begin position="79"/>
        <end position="152"/>
    </location>
</feature>
<keyword evidence="1" id="KW-0175">Coiled coil</keyword>
<accession>A0AAV9Q5R3</accession>
<evidence type="ECO:0000256" key="2">
    <source>
        <dbReference type="SAM" id="MobiDB-lite"/>
    </source>
</evidence>
<gene>
    <name evidence="3" type="ORF">LTR25_005261</name>
</gene>
<feature type="compositionally biased region" description="Polar residues" evidence="2">
    <location>
        <begin position="85"/>
        <end position="94"/>
    </location>
</feature>
<dbReference type="Proteomes" id="UP001345827">
    <property type="component" value="Unassembled WGS sequence"/>
</dbReference>
<feature type="region of interest" description="Disordered" evidence="2">
    <location>
        <begin position="1"/>
        <end position="21"/>
    </location>
</feature>
<sequence length="1149" mass="128074">MAVPPCSACGFDAGTHDLNRSPFRPLERRLLGAFGSSAAVEPSGRHRNVEHQHSQGYQPRRPFHTSSILSASRGKSIHIPAASLPSRTTASPLTNLPRPPRPEQSLAFDSKRYPRPPLAKATPALGNRKRAERPGDEKQSLPPNPAQEVKKKEELLQRRHQLRVNIQHASKLVENLDRELLNKAIIHTELLRTRKIAKEAHLDRAANQRAKLLVTPMIVQLESISRDAAVLEDAFADLRKEMQDYRRELRTEMDLTMNLMAHEKTETDGGGMLRKLARELDAASYIMRNEVMAEICSNLQERGLWKMPDRMLRIWREYSPKGATKPEVWRALMRILDLRTQYEILDADIQAEMHIYRALRRCSLRYGRHPEIYGYLILDFKFYDALTGIDRTSDGMIKLLRDTRWWAMTSLYGDLRVQFTDTWYHPRFALLVQKVVEGAARINSAYRGHLDQLTVLGVTSNVPLQLAQVSDFGPFVASIRGFSKVIRDADNLKDAIDLPLLLSGSDIEHRYLREGIVKWMMAAKDLRRILWKDIDTAIAWRGVANISFGIVSRPLNPSLLVVDTATRTLDMPRPDTSCLPATTWARRPWRWSPTLYPQGASIPISFVTTARGAAAVLYRLSKSKVLGVDIVVKGAQTERDASPREVDSAATRTTLFGLPFDLMVMASESEVAIFHLGYMDPADTLSQATFKSTLSNPSIMKVGVNMDFQKQMLAEHLGVELVELYDLQPKAPERGSLEDPNWSILSALMAQAFGITLPRVDLSRGHEAVFKDPPLFFNHLASRGYGALQWYYAACRASQMTTASSAAGQPQDPMPEFGPVSLDIPVERKGMRSVDLPALARKTYLQGLAKVMTRTMIEKGSSLGHLKRFSGPSRRAIEKGDIDLHCYLLFTSFCQDLKTIAIDLKVQNPAVNILAAVDRYHLPLLDDDRRILNAVRGFISAPLSNTKPIPSVRRPRITKELNAPSDTSDVSADSMTVVGKISMKSTTVKKALNVASKAASPKIATAKPATAKSTSPKPNPKPAARSTKKTLPGTVKYTPFGTQPGDEPPRPPKISSAPSKKKPPKTEQSQSFLSRSIDLEDNGSGPGDADVRTKRNAGRWKRLKSRPAAAGFRGCHRPIRTDMPDRTSEPGRVKEEVVTPGAWGVTFES</sequence>
<feature type="region of interest" description="Disordered" evidence="2">
    <location>
        <begin position="995"/>
        <end position="1133"/>
    </location>
</feature>
<feature type="region of interest" description="Disordered" evidence="2">
    <location>
        <begin position="949"/>
        <end position="972"/>
    </location>
</feature>
<dbReference type="SUPFAM" id="SSF53098">
    <property type="entry name" value="Ribonuclease H-like"/>
    <property type="match status" value="1"/>
</dbReference>
<evidence type="ECO:0008006" key="5">
    <source>
        <dbReference type="Google" id="ProtNLM"/>
    </source>
</evidence>
<dbReference type="GO" id="GO:0003676">
    <property type="term" value="F:nucleic acid binding"/>
    <property type="evidence" value="ECO:0007669"/>
    <property type="project" value="InterPro"/>
</dbReference>